<dbReference type="GO" id="GO:0016740">
    <property type="term" value="F:transferase activity"/>
    <property type="evidence" value="ECO:0007669"/>
    <property type="project" value="UniProtKB-KW"/>
</dbReference>
<dbReference type="SUPFAM" id="SSF53383">
    <property type="entry name" value="PLP-dependent transferases"/>
    <property type="match status" value="1"/>
</dbReference>
<dbReference type="EMBL" id="ML735692">
    <property type="protein sequence ID" value="KAE8422855.1"/>
    <property type="molecule type" value="Genomic_DNA"/>
</dbReference>
<gene>
    <name evidence="4" type="ORF">BDV36DRAFT_195406</name>
</gene>
<dbReference type="InterPro" id="IPR015424">
    <property type="entry name" value="PyrdxlP-dep_Trfase"/>
</dbReference>
<evidence type="ECO:0000256" key="1">
    <source>
        <dbReference type="ARBA" id="ARBA00001933"/>
    </source>
</evidence>
<evidence type="ECO:0000256" key="3">
    <source>
        <dbReference type="ARBA" id="ARBA00023239"/>
    </source>
</evidence>
<accession>A0ABQ6X0N4</accession>
<comment type="cofactor">
    <cofactor evidence="1">
        <name>pyridoxal 5'-phosphate</name>
        <dbReference type="ChEBI" id="CHEBI:597326"/>
    </cofactor>
</comment>
<evidence type="ECO:0000313" key="4">
    <source>
        <dbReference type="EMBL" id="KAE8422855.1"/>
    </source>
</evidence>
<dbReference type="Gene3D" id="3.40.640.10">
    <property type="entry name" value="Type I PLP-dependent aspartate aminotransferase-like (Major domain)"/>
    <property type="match status" value="1"/>
</dbReference>
<dbReference type="InterPro" id="IPR002129">
    <property type="entry name" value="PyrdxlP-dep_de-COase"/>
</dbReference>
<dbReference type="InterPro" id="IPR015421">
    <property type="entry name" value="PyrdxlP-dep_Trfase_major"/>
</dbReference>
<organism evidence="4 5">
    <name type="scientific">Aspergillus pseudocaelatus</name>
    <dbReference type="NCBI Taxonomy" id="1825620"/>
    <lineage>
        <taxon>Eukaryota</taxon>
        <taxon>Fungi</taxon>
        <taxon>Dikarya</taxon>
        <taxon>Ascomycota</taxon>
        <taxon>Pezizomycotina</taxon>
        <taxon>Eurotiomycetes</taxon>
        <taxon>Eurotiomycetidae</taxon>
        <taxon>Eurotiales</taxon>
        <taxon>Aspergillaceae</taxon>
        <taxon>Aspergillus</taxon>
        <taxon>Aspergillus subgen. Circumdati</taxon>
    </lineage>
</organism>
<dbReference type="InterPro" id="IPR050477">
    <property type="entry name" value="GrpII_AminoAcid_Decarb"/>
</dbReference>
<proteinExistence type="predicted"/>
<evidence type="ECO:0000256" key="2">
    <source>
        <dbReference type="ARBA" id="ARBA00022898"/>
    </source>
</evidence>
<name>A0ABQ6X0N4_9EURO</name>
<dbReference type="Proteomes" id="UP000325395">
    <property type="component" value="Unassembled WGS sequence"/>
</dbReference>
<dbReference type="Pfam" id="PF00282">
    <property type="entry name" value="Pyridoxal_deC"/>
    <property type="match status" value="1"/>
</dbReference>
<keyword evidence="2" id="KW-0663">Pyridoxal phosphate</keyword>
<keyword evidence="3" id="KW-0456">Lyase</keyword>
<dbReference type="PANTHER" id="PTHR42735:SF4">
    <property type="entry name" value="PYRIDOXAL PHOSPHATE-DEPENDENT DECARBOXYLASE FAMILY PROTEIN"/>
    <property type="match status" value="1"/>
</dbReference>
<keyword evidence="4" id="KW-0808">Transferase</keyword>
<sequence>MFEKPSDDLLPTSRHTAVAGWFFGPKAENFDYLKEKIHKLLKKEYEYRSELYSDDPAFITDPMKRTGLYRQQLQKLDYELDTVGEWLREHSVPFFSPRYNAHMSMETSMPSLIGFITGLFQNQNNVALEASPVTSVIEGDVGKQLCSMLGYRTPPEKPVPGASKSENETPYGWGHITCDGSVANLEAIWAARNLKFYPLSLKLAITKTDGNLRFLKDVKFEIEICDGTLKSFSDCSSWELLNLKPSTVLNIPKQLYKQFGISQTALANALDPYSVQTKGKRYLLDEFNVKNEPQVFVTATRHYSWPKGAAIAGLGRDNMVDIAVDEDARMCTNDIKEKLNGALAEGRPVYCVVAIIGSTEHGAMDPLGNILEMRREFEKWGMSFVVHCDAAWGGYFASIQRERDHKISTYAGNDPAYVPSSCISQYTKDQLNSLQHADSITVDPHKSGYCPYPAGGLCYRDGQMRYLVTWTSPVVYRDSDQEDSMGIYGVEGSKPGAAAVGVYVSHKVLGLDEKGYGQLLSEAIFTSKRFYCQWAAMKTETICMQFEGRTVKARLRVTPFNMLPTERDGSSSNDIERQKKFIRKHILKRTNEEVMNNREARELLQKLGADLMIHTFACNFEVDGVPNEDIDEANYLNSRIYEQFSLLSNTKNTSEIPLYLTSTKMSHTSYGRSLDQFKRRLGLKGRKDLYVLINVTMSPWPTAYNFVQFLAEKFRDQAEKDMEAAVRRNIEFPDKHGFIIQGYRGDRICGVHLPMFNMQNHRKQLVISCKLPLDVHDKLIQFKEREEDMYFTFGNQEADTLSGLISRGSFQGEVQRSIPDMEGYKQIATDVQISDIRVHLDRSLEANDLSPEYPTKMPFFIYSAQDESGETTIYNMDHILTRGPNTQLTSEMVGISTEKEEDLKIITEKGCWVVLPDVNERGMQPLLPKDDKEKRWFNYTENFPFAPGNTFEFLAFKTAQEALHYDPAKQGAYNPSFTGTVTLGPCFADYGMLNTSTLAHPDGNISSLMAEHPVSSSMLEVKDRYQSQKFGKLRERFKEIKQQQIFATIIPRWAAEVTDLGDRY</sequence>
<keyword evidence="5" id="KW-1185">Reference proteome</keyword>
<evidence type="ECO:0000313" key="5">
    <source>
        <dbReference type="Proteomes" id="UP000325395"/>
    </source>
</evidence>
<dbReference type="PANTHER" id="PTHR42735">
    <property type="match status" value="1"/>
</dbReference>
<protein>
    <submittedName>
        <fullName evidence="4">PLP-dependent transferase</fullName>
    </submittedName>
</protein>
<reference evidence="4 5" key="1">
    <citation type="submission" date="2019-04" db="EMBL/GenBank/DDBJ databases">
        <authorList>
            <consortium name="DOE Joint Genome Institute"/>
            <person name="Mondo S."/>
            <person name="Kjaerbolling I."/>
            <person name="Vesth T."/>
            <person name="Frisvad J.C."/>
            <person name="Nybo J.L."/>
            <person name="Theobald S."/>
            <person name="Kildgaard S."/>
            <person name="Isbrandt T."/>
            <person name="Kuo A."/>
            <person name="Sato A."/>
            <person name="Lyhne E.K."/>
            <person name="Kogle M.E."/>
            <person name="Wiebenga A."/>
            <person name="Kun R.S."/>
            <person name="Lubbers R.J."/>
            <person name="Makela M.R."/>
            <person name="Barry K."/>
            <person name="Chovatia M."/>
            <person name="Clum A."/>
            <person name="Daum C."/>
            <person name="Haridas S."/>
            <person name="He G."/>
            <person name="LaButti K."/>
            <person name="Lipzen A."/>
            <person name="Riley R."/>
            <person name="Salamov A."/>
            <person name="Simmons B.A."/>
            <person name="Magnuson J.K."/>
            <person name="Henrissat B."/>
            <person name="Mortensen U.H."/>
            <person name="Larsen T.O."/>
            <person name="Devries R.P."/>
            <person name="Grigoriev I.V."/>
            <person name="Machida M."/>
            <person name="Baker S.E."/>
            <person name="Andersen M.R."/>
            <person name="Cantor M.N."/>
            <person name="Hua S.X."/>
        </authorList>
    </citation>
    <scope>NUCLEOTIDE SEQUENCE [LARGE SCALE GENOMIC DNA]</scope>
    <source>
        <strain evidence="4 5">CBS 117616</strain>
    </source>
</reference>